<evidence type="ECO:0000313" key="6">
    <source>
        <dbReference type="Proteomes" id="UP000612352"/>
    </source>
</evidence>
<dbReference type="EC" id="2.3.1.179" evidence="5"/>
<dbReference type="Gene3D" id="3.40.47.10">
    <property type="match status" value="2"/>
</dbReference>
<accession>A0ABS1B638</accession>
<evidence type="ECO:0000256" key="2">
    <source>
        <dbReference type="ARBA" id="ARBA00022679"/>
    </source>
</evidence>
<dbReference type="InterPro" id="IPR000794">
    <property type="entry name" value="Beta-ketoacyl_synthase"/>
</dbReference>
<comment type="similarity">
    <text evidence="1 3">Belongs to the thiolase-like superfamily. Beta-ketoacyl-ACP synthases family.</text>
</comment>
<evidence type="ECO:0000313" key="5">
    <source>
        <dbReference type="EMBL" id="MBK0330113.1"/>
    </source>
</evidence>
<evidence type="ECO:0000256" key="1">
    <source>
        <dbReference type="ARBA" id="ARBA00008467"/>
    </source>
</evidence>
<name>A0ABS1B638_9MICO</name>
<dbReference type="CDD" id="cd00834">
    <property type="entry name" value="KAS_I_II"/>
    <property type="match status" value="1"/>
</dbReference>
<dbReference type="PANTHER" id="PTHR11712">
    <property type="entry name" value="POLYKETIDE SYNTHASE-RELATED"/>
    <property type="match status" value="1"/>
</dbReference>
<dbReference type="PROSITE" id="PS52004">
    <property type="entry name" value="KS3_2"/>
    <property type="match status" value="1"/>
</dbReference>
<protein>
    <submittedName>
        <fullName evidence="5">Beta-ketoacyl-ACP synthase II</fullName>
        <ecNumber evidence="5">2.3.1.179</ecNumber>
    </submittedName>
</protein>
<dbReference type="Pfam" id="PF00109">
    <property type="entry name" value="ketoacyl-synt"/>
    <property type="match status" value="1"/>
</dbReference>
<keyword evidence="6" id="KW-1185">Reference proteome</keyword>
<dbReference type="SUPFAM" id="SSF53901">
    <property type="entry name" value="Thiolase-like"/>
    <property type="match status" value="2"/>
</dbReference>
<dbReference type="SMART" id="SM00825">
    <property type="entry name" value="PKS_KS"/>
    <property type="match status" value="1"/>
</dbReference>
<dbReference type="GO" id="GO:0004315">
    <property type="term" value="F:3-oxoacyl-[acyl-carrier-protein] synthase activity"/>
    <property type="evidence" value="ECO:0007669"/>
    <property type="project" value="UniProtKB-EC"/>
</dbReference>
<reference evidence="5 6" key="1">
    <citation type="submission" date="2020-12" db="EMBL/GenBank/DDBJ databases">
        <title>Brachybacterium sp. MASK1Z-5, whole genome shotgun sequence.</title>
        <authorList>
            <person name="Tuo L."/>
        </authorList>
    </citation>
    <scope>NUCLEOTIDE SEQUENCE [LARGE SCALE GENOMIC DNA]</scope>
    <source>
        <strain evidence="5 6">MASK1Z-5</strain>
    </source>
</reference>
<dbReference type="InterPro" id="IPR014030">
    <property type="entry name" value="Ketoacyl_synth_N"/>
</dbReference>
<dbReference type="Pfam" id="PF02801">
    <property type="entry name" value="Ketoacyl-synt_C"/>
    <property type="match status" value="1"/>
</dbReference>
<dbReference type="InterPro" id="IPR016039">
    <property type="entry name" value="Thiolase-like"/>
</dbReference>
<dbReference type="InterPro" id="IPR014031">
    <property type="entry name" value="Ketoacyl_synth_C"/>
</dbReference>
<dbReference type="EMBL" id="JAEDAJ010000001">
    <property type="protein sequence ID" value="MBK0330113.1"/>
    <property type="molecule type" value="Genomic_DNA"/>
</dbReference>
<gene>
    <name evidence="5" type="ORF">I8D64_01670</name>
</gene>
<dbReference type="RefSeq" id="WP_200500768.1">
    <property type="nucleotide sequence ID" value="NZ_JAEDAJ010000001.1"/>
</dbReference>
<dbReference type="PANTHER" id="PTHR11712:SF336">
    <property type="entry name" value="3-OXOACYL-[ACYL-CARRIER-PROTEIN] SYNTHASE, MITOCHONDRIAL"/>
    <property type="match status" value="1"/>
</dbReference>
<feature type="domain" description="Ketosynthase family 3 (KS3)" evidence="4">
    <location>
        <begin position="5"/>
        <end position="412"/>
    </location>
</feature>
<comment type="caution">
    <text evidence="5">The sequence shown here is derived from an EMBL/GenBank/DDBJ whole genome shotgun (WGS) entry which is preliminary data.</text>
</comment>
<dbReference type="InterPro" id="IPR020841">
    <property type="entry name" value="PKS_Beta-ketoAc_synthase_dom"/>
</dbReference>
<dbReference type="Proteomes" id="UP000612352">
    <property type="component" value="Unassembled WGS sequence"/>
</dbReference>
<proteinExistence type="inferred from homology"/>
<keyword evidence="5" id="KW-0012">Acyltransferase</keyword>
<organism evidence="5 6">
    <name type="scientific">Brachybacterium halotolerans</name>
    <dbReference type="NCBI Taxonomy" id="2795215"/>
    <lineage>
        <taxon>Bacteria</taxon>
        <taxon>Bacillati</taxon>
        <taxon>Actinomycetota</taxon>
        <taxon>Actinomycetes</taxon>
        <taxon>Micrococcales</taxon>
        <taxon>Dermabacteraceae</taxon>
        <taxon>Brachybacterium</taxon>
    </lineage>
</organism>
<sequence length="413" mass="43024">MSADRTRVAITGLGTVNPLGGDVASTWEAALAGTSTAHTLDNDWKERFGLSVDFASTVAIDPLSILSRPEAKKLDPSGQYAMIAAREAWADAGTPDVDPYRLGVVVGTGIGGVWTILDQWDVVKERGARRVNPFTVPMLMANSSSAHIEMDLGARAGAHTPVSACASGSEAVAQAFDMIRSGRADVVVCGGTEACVHPLPLAGFANIRALSTRTDDPEHASRPYDVDRDGFVLGEGAAILVLESEEHAKARGAKVHAYVAGRGMASDAHHISAPLQDGQAHAISEAVEDAGIAAADIRHVNSHGTSTPLGDIGELQAVRQALEDETDQIVVSSTKSMTGHLLGGAGALESLFSVLALRERLAPPTINIENLDPETPMEIAQNAPVALPEGDIAVLNNAFGFGGHDVAVVFTNS</sequence>
<evidence type="ECO:0000259" key="4">
    <source>
        <dbReference type="PROSITE" id="PS52004"/>
    </source>
</evidence>
<evidence type="ECO:0000256" key="3">
    <source>
        <dbReference type="RuleBase" id="RU003694"/>
    </source>
</evidence>
<dbReference type="NCBIfam" id="NF005589">
    <property type="entry name" value="PRK07314.1"/>
    <property type="match status" value="1"/>
</dbReference>
<keyword evidence="2 3" id="KW-0808">Transferase</keyword>